<gene>
    <name evidence="1" type="ORF">BJ508DRAFT_313574</name>
</gene>
<organism evidence="1 2">
    <name type="scientific">Ascobolus immersus RN42</name>
    <dbReference type="NCBI Taxonomy" id="1160509"/>
    <lineage>
        <taxon>Eukaryota</taxon>
        <taxon>Fungi</taxon>
        <taxon>Dikarya</taxon>
        <taxon>Ascomycota</taxon>
        <taxon>Pezizomycotina</taxon>
        <taxon>Pezizomycetes</taxon>
        <taxon>Pezizales</taxon>
        <taxon>Ascobolaceae</taxon>
        <taxon>Ascobolus</taxon>
    </lineage>
</organism>
<proteinExistence type="predicted"/>
<evidence type="ECO:0000313" key="1">
    <source>
        <dbReference type="EMBL" id="RPA73705.1"/>
    </source>
</evidence>
<dbReference type="EMBL" id="ML119813">
    <property type="protein sequence ID" value="RPA73705.1"/>
    <property type="molecule type" value="Genomic_DNA"/>
</dbReference>
<keyword evidence="2" id="KW-1185">Reference proteome</keyword>
<evidence type="ECO:0000313" key="2">
    <source>
        <dbReference type="Proteomes" id="UP000275078"/>
    </source>
</evidence>
<dbReference type="Proteomes" id="UP000275078">
    <property type="component" value="Unassembled WGS sequence"/>
</dbReference>
<sequence>MSIQMRARRYFIDQYFISWLLVLGTGDGNTTLGDIRQFRRFSMGIDLENVREAIVLGHIRDQDAFLVWPQKAMGGPKKGKTFQSRGSQLLKLVITTCLSSGLAAYSPASRTTLTNFRSSKPFDTHPERIAAWTAFNTETHPLRLEAKIKRINTSVNIFNIRTMAALETIKPYFEARGVTPPLFRQHENVPVKLFAFSAKLGGVNEHVYLQVAVQDFEARFLRMKDSCRLGLFGINYFRALTLGLFKTNNTITSANGQHYICKTANRYVLLLTEDWQKIAPEKDSRCDESSQSVLQNRLRRFFGKRCILYSRFMTLGERRVTTVDSFRAHYTSLGFSIPKLLYPAPISIDPVPTPLTTEYLQRVEEVLVWDEKNITTLRDETIWVEKAWDAFISGDAAQAEEAEQFGADHGFPRIDTLTTRQPLEFFVYMKALEWAGVLEEWFGEPSNAENDS</sequence>
<accession>A0A3N4HID5</accession>
<reference evidence="1 2" key="1">
    <citation type="journal article" date="2018" name="Nat. Ecol. Evol.">
        <title>Pezizomycetes genomes reveal the molecular basis of ectomycorrhizal truffle lifestyle.</title>
        <authorList>
            <person name="Murat C."/>
            <person name="Payen T."/>
            <person name="Noel B."/>
            <person name="Kuo A."/>
            <person name="Morin E."/>
            <person name="Chen J."/>
            <person name="Kohler A."/>
            <person name="Krizsan K."/>
            <person name="Balestrini R."/>
            <person name="Da Silva C."/>
            <person name="Montanini B."/>
            <person name="Hainaut M."/>
            <person name="Levati E."/>
            <person name="Barry K.W."/>
            <person name="Belfiori B."/>
            <person name="Cichocki N."/>
            <person name="Clum A."/>
            <person name="Dockter R.B."/>
            <person name="Fauchery L."/>
            <person name="Guy J."/>
            <person name="Iotti M."/>
            <person name="Le Tacon F."/>
            <person name="Lindquist E.A."/>
            <person name="Lipzen A."/>
            <person name="Malagnac F."/>
            <person name="Mello A."/>
            <person name="Molinier V."/>
            <person name="Miyauchi S."/>
            <person name="Poulain J."/>
            <person name="Riccioni C."/>
            <person name="Rubini A."/>
            <person name="Sitrit Y."/>
            <person name="Splivallo R."/>
            <person name="Traeger S."/>
            <person name="Wang M."/>
            <person name="Zifcakova L."/>
            <person name="Wipf D."/>
            <person name="Zambonelli A."/>
            <person name="Paolocci F."/>
            <person name="Nowrousian M."/>
            <person name="Ottonello S."/>
            <person name="Baldrian P."/>
            <person name="Spatafora J.W."/>
            <person name="Henrissat B."/>
            <person name="Nagy L.G."/>
            <person name="Aury J.M."/>
            <person name="Wincker P."/>
            <person name="Grigoriev I.V."/>
            <person name="Bonfante P."/>
            <person name="Martin F.M."/>
        </authorList>
    </citation>
    <scope>NUCLEOTIDE SEQUENCE [LARGE SCALE GENOMIC DNA]</scope>
    <source>
        <strain evidence="1 2">RN42</strain>
    </source>
</reference>
<name>A0A3N4HID5_ASCIM</name>
<protein>
    <submittedName>
        <fullName evidence="1">Uncharacterized protein</fullName>
    </submittedName>
</protein>
<dbReference type="AlphaFoldDB" id="A0A3N4HID5"/>